<dbReference type="InterPro" id="IPR003598">
    <property type="entry name" value="Ig_sub2"/>
</dbReference>
<organism evidence="6 7">
    <name type="scientific">Ceratotherium simum simum</name>
    <name type="common">Southern white rhinoceros</name>
    <dbReference type="NCBI Taxonomy" id="73337"/>
    <lineage>
        <taxon>Eukaryota</taxon>
        <taxon>Metazoa</taxon>
        <taxon>Chordata</taxon>
        <taxon>Craniata</taxon>
        <taxon>Vertebrata</taxon>
        <taxon>Euteleostomi</taxon>
        <taxon>Mammalia</taxon>
        <taxon>Eutheria</taxon>
        <taxon>Laurasiatheria</taxon>
        <taxon>Perissodactyla</taxon>
        <taxon>Rhinocerotidae</taxon>
        <taxon>Ceratotherium</taxon>
    </lineage>
</organism>
<evidence type="ECO:0000313" key="6">
    <source>
        <dbReference type="Proteomes" id="UP000694910"/>
    </source>
</evidence>
<dbReference type="Proteomes" id="UP000694910">
    <property type="component" value="Unplaced"/>
</dbReference>
<dbReference type="InterPro" id="IPR003599">
    <property type="entry name" value="Ig_sub"/>
</dbReference>
<keyword evidence="6" id="KW-1185">Reference proteome</keyword>
<proteinExistence type="inferred from homology"/>
<evidence type="ECO:0000256" key="4">
    <source>
        <dbReference type="SAM" id="MobiDB-lite"/>
    </source>
</evidence>
<keyword evidence="7" id="KW-0808">Transferase</keyword>
<keyword evidence="3" id="KW-0112">Calmodulin-binding</keyword>
<dbReference type="InterPro" id="IPR013098">
    <property type="entry name" value="Ig_I-set"/>
</dbReference>
<dbReference type="InterPro" id="IPR036179">
    <property type="entry name" value="Ig-like_dom_sf"/>
</dbReference>
<evidence type="ECO:0000256" key="1">
    <source>
        <dbReference type="ARBA" id="ARBA00004626"/>
    </source>
</evidence>
<reference evidence="7" key="1">
    <citation type="submission" date="2025-08" db="UniProtKB">
        <authorList>
            <consortium name="RefSeq"/>
        </authorList>
    </citation>
    <scope>IDENTIFICATION</scope>
</reference>
<dbReference type="PANTHER" id="PTHR47633:SF1">
    <property type="entry name" value="MYOSIN LIGHT CHAIN KINASE, SMOOTH MUSCLE"/>
    <property type="match status" value="1"/>
</dbReference>
<dbReference type="SUPFAM" id="SSF48726">
    <property type="entry name" value="Immunoglobulin"/>
    <property type="match status" value="1"/>
</dbReference>
<feature type="domain" description="Ig-like" evidence="5">
    <location>
        <begin position="160"/>
        <end position="249"/>
    </location>
</feature>
<name>A0ABM1CG23_CERSS</name>
<feature type="region of interest" description="Disordered" evidence="4">
    <location>
        <begin position="118"/>
        <end position="138"/>
    </location>
</feature>
<dbReference type="InterPro" id="IPR007110">
    <property type="entry name" value="Ig-like_dom"/>
</dbReference>
<evidence type="ECO:0000256" key="2">
    <source>
        <dbReference type="ARBA" id="ARBA00006692"/>
    </source>
</evidence>
<dbReference type="GO" id="GO:0016301">
    <property type="term" value="F:kinase activity"/>
    <property type="evidence" value="ECO:0007669"/>
    <property type="project" value="UniProtKB-KW"/>
</dbReference>
<comment type="similarity">
    <text evidence="2">Belongs to the protein kinase superfamily. CAMK Ser/Thr protein kinase family.</text>
</comment>
<dbReference type="SMART" id="SM00408">
    <property type="entry name" value="IGc2"/>
    <property type="match status" value="1"/>
</dbReference>
<dbReference type="Pfam" id="PF07679">
    <property type="entry name" value="I-set"/>
    <property type="match status" value="1"/>
</dbReference>
<dbReference type="SMART" id="SM00409">
    <property type="entry name" value="IG"/>
    <property type="match status" value="1"/>
</dbReference>
<dbReference type="Gene3D" id="2.60.40.10">
    <property type="entry name" value="Immunoglobulins"/>
    <property type="match status" value="1"/>
</dbReference>
<dbReference type="PANTHER" id="PTHR47633">
    <property type="entry name" value="IMMUNOGLOBULIN"/>
    <property type="match status" value="1"/>
</dbReference>
<gene>
    <name evidence="7" type="primary">LOC101401210</name>
</gene>
<evidence type="ECO:0000259" key="5">
    <source>
        <dbReference type="PROSITE" id="PS50835"/>
    </source>
</evidence>
<dbReference type="CDD" id="cd20973">
    <property type="entry name" value="IgI_telokin-like"/>
    <property type="match status" value="1"/>
</dbReference>
<evidence type="ECO:0000313" key="7">
    <source>
        <dbReference type="RefSeq" id="XP_014638504.1"/>
    </source>
</evidence>
<dbReference type="RefSeq" id="XP_014638504.1">
    <property type="nucleotide sequence ID" value="XM_014783018.1"/>
</dbReference>
<protein>
    <submittedName>
        <fullName evidence="7">Myosin light chain kinase, smooth muscle isoform X3</fullName>
    </submittedName>
</protein>
<keyword evidence="7" id="KW-0418">Kinase</keyword>
<dbReference type="InterPro" id="IPR013783">
    <property type="entry name" value="Ig-like_fold"/>
</dbReference>
<sequence>MGVEAQYEKGFCLMLTLFSHINAHIGSRPHSILRTSSDTLIVLSRARLGSLLWQNLSAREALVSGTAASPGLGFSPQAPLPNWIQGRRLSPTPVSLFQKTGNAVRAIGRLSSMAMISGLSGRKSSSGSPTSPLNAEKLESEDVSQAFLEAVAEEKPHVKPYFSKTIRDLEVVEGSAARFDCKIEGYPDPEVVWFKDDQSIRESRHFQIDYDEDGNCSLIISDVCGDDDAKYTCKAVNSLGEATCTAELIVETMEEGEGEGEEEEEEE</sequence>
<dbReference type="PROSITE" id="PS50835">
    <property type="entry name" value="IG_LIKE"/>
    <property type="match status" value="1"/>
</dbReference>
<accession>A0ABM1CG23</accession>
<comment type="subcellular location">
    <subcellularLocation>
        <location evidence="1">Cleavage furrow</location>
    </subcellularLocation>
</comment>
<evidence type="ECO:0000256" key="3">
    <source>
        <dbReference type="ARBA" id="ARBA00022860"/>
    </source>
</evidence>
<feature type="compositionally biased region" description="Low complexity" evidence="4">
    <location>
        <begin position="118"/>
        <end position="131"/>
    </location>
</feature>
<dbReference type="GeneID" id="101401210"/>